<accession>A0A3P1T5J5</accession>
<evidence type="ECO:0000313" key="7">
    <source>
        <dbReference type="EMBL" id="RRD04076.1"/>
    </source>
</evidence>
<evidence type="ECO:0000256" key="5">
    <source>
        <dbReference type="ARBA" id="ARBA00023136"/>
    </source>
</evidence>
<evidence type="ECO:0000256" key="6">
    <source>
        <dbReference type="SAM" id="Phobius"/>
    </source>
</evidence>
<dbReference type="EMBL" id="RQZG01000014">
    <property type="protein sequence ID" value="RRD04076.1"/>
    <property type="molecule type" value="Genomic_DNA"/>
</dbReference>
<keyword evidence="2" id="KW-1003">Cell membrane</keyword>
<feature type="transmembrane region" description="Helical" evidence="6">
    <location>
        <begin position="6"/>
        <end position="24"/>
    </location>
</feature>
<keyword evidence="5 6" id="KW-0472">Membrane</keyword>
<feature type="transmembrane region" description="Helical" evidence="6">
    <location>
        <begin position="110"/>
        <end position="131"/>
    </location>
</feature>
<feature type="transmembrane region" description="Helical" evidence="6">
    <location>
        <begin position="284"/>
        <end position="303"/>
    </location>
</feature>
<feature type="transmembrane region" description="Helical" evidence="6">
    <location>
        <begin position="152"/>
        <end position="174"/>
    </location>
</feature>
<comment type="caution">
    <text evidence="7">The sequence shown here is derived from an EMBL/GenBank/DDBJ whole genome shotgun (WGS) entry which is preliminary data.</text>
</comment>
<dbReference type="CDD" id="cd06579">
    <property type="entry name" value="TM_PBP1_transp_AraH_like"/>
    <property type="match status" value="1"/>
</dbReference>
<dbReference type="Pfam" id="PF02653">
    <property type="entry name" value="BPD_transp_2"/>
    <property type="match status" value="1"/>
</dbReference>
<evidence type="ECO:0000256" key="2">
    <source>
        <dbReference type="ARBA" id="ARBA00022475"/>
    </source>
</evidence>
<comment type="subcellular location">
    <subcellularLocation>
        <location evidence="1">Cell membrane</location>
        <topology evidence="1">Multi-pass membrane protein</topology>
    </subcellularLocation>
</comment>
<dbReference type="Proteomes" id="UP000280819">
    <property type="component" value="Unassembled WGS sequence"/>
</dbReference>
<name>A0A3P1T5J5_9ACTN</name>
<evidence type="ECO:0000256" key="4">
    <source>
        <dbReference type="ARBA" id="ARBA00022989"/>
    </source>
</evidence>
<dbReference type="PANTHER" id="PTHR32196">
    <property type="entry name" value="ABC TRANSPORTER PERMEASE PROTEIN YPHD-RELATED-RELATED"/>
    <property type="match status" value="1"/>
</dbReference>
<dbReference type="PANTHER" id="PTHR32196:SF72">
    <property type="entry name" value="RIBOSE IMPORT PERMEASE PROTEIN RBSC"/>
    <property type="match status" value="1"/>
</dbReference>
<organism evidence="7 8">
    <name type="scientific">Arachnia propionica</name>
    <dbReference type="NCBI Taxonomy" id="1750"/>
    <lineage>
        <taxon>Bacteria</taxon>
        <taxon>Bacillati</taxon>
        <taxon>Actinomycetota</taxon>
        <taxon>Actinomycetes</taxon>
        <taxon>Propionibacteriales</taxon>
        <taxon>Propionibacteriaceae</taxon>
        <taxon>Arachnia</taxon>
    </lineage>
</organism>
<evidence type="ECO:0000313" key="8">
    <source>
        <dbReference type="Proteomes" id="UP000280819"/>
    </source>
</evidence>
<feature type="transmembrane region" description="Helical" evidence="6">
    <location>
        <begin position="241"/>
        <end position="264"/>
    </location>
</feature>
<keyword evidence="4 6" id="KW-1133">Transmembrane helix</keyword>
<dbReference type="GO" id="GO:0022857">
    <property type="term" value="F:transmembrane transporter activity"/>
    <property type="evidence" value="ECO:0007669"/>
    <property type="project" value="InterPro"/>
</dbReference>
<dbReference type="AlphaFoldDB" id="A0A3P1T5J5"/>
<feature type="transmembrane region" description="Helical" evidence="6">
    <location>
        <begin position="58"/>
        <end position="75"/>
    </location>
</feature>
<proteinExistence type="predicted"/>
<gene>
    <name evidence="7" type="ORF">EII34_11550</name>
</gene>
<evidence type="ECO:0000256" key="3">
    <source>
        <dbReference type="ARBA" id="ARBA00022692"/>
    </source>
</evidence>
<dbReference type="OrthoDB" id="9808136at2"/>
<feature type="transmembrane region" description="Helical" evidence="6">
    <location>
        <begin position="206"/>
        <end position="229"/>
    </location>
</feature>
<keyword evidence="3 6" id="KW-0812">Transmembrane</keyword>
<dbReference type="InterPro" id="IPR001851">
    <property type="entry name" value="ABC_transp_permease"/>
</dbReference>
<feature type="transmembrane region" description="Helical" evidence="6">
    <location>
        <begin position="82"/>
        <end position="104"/>
    </location>
</feature>
<feature type="transmembrane region" description="Helical" evidence="6">
    <location>
        <begin position="33"/>
        <end position="52"/>
    </location>
</feature>
<evidence type="ECO:0000256" key="1">
    <source>
        <dbReference type="ARBA" id="ARBA00004651"/>
    </source>
</evidence>
<protein>
    <submittedName>
        <fullName evidence="7">ABC transporter permease</fullName>
    </submittedName>
</protein>
<sequence>MQQLFVFGSLIVIYLIFVFAAPGFSNPAVLSDILLRSAAIGIMALGATFVIATGGIDLSVGTGMALAGVMTAFFLGGNFLNLPLAVGLVLAILFGGLVGAVNGFNISVLGLPPFIATLGMMMVAKGLALVISNANPMPIENPDFKLFGSQEFIPGIPNAAILFVILTVIASVLLNKTLLGRYALAIGSNEEATRLSGVNVKFWKTMVYVTAGVFMAIGAIVFNARTAVVQPSEGLGYELDVIAAVVIGGTSLAGGRANIIGTFVGAVLMKTLLTGLQMMQVNQFWQYVVIGVIVLAAVFADNVRRARASAV</sequence>
<dbReference type="GO" id="GO:0005886">
    <property type="term" value="C:plasma membrane"/>
    <property type="evidence" value="ECO:0007669"/>
    <property type="project" value="UniProtKB-SubCell"/>
</dbReference>
<reference evidence="7 8" key="1">
    <citation type="submission" date="2018-11" db="EMBL/GenBank/DDBJ databases">
        <title>Genomes From Bacteria Associated with the Canine Oral Cavity: a Test Case for Automated Genome-Based Taxonomic Assignment.</title>
        <authorList>
            <person name="Coil D.A."/>
            <person name="Jospin G."/>
            <person name="Darling A.E."/>
            <person name="Wallis C."/>
            <person name="Davis I.J."/>
            <person name="Harris S."/>
            <person name="Eisen J.A."/>
            <person name="Holcombe L.J."/>
            <person name="O'Flynn C."/>
        </authorList>
    </citation>
    <scope>NUCLEOTIDE SEQUENCE [LARGE SCALE GENOMIC DNA]</scope>
    <source>
        <strain evidence="7 8">OH887_COT-365</strain>
    </source>
</reference>